<dbReference type="InterPro" id="IPR020846">
    <property type="entry name" value="MFS_dom"/>
</dbReference>
<evidence type="ECO:0000313" key="7">
    <source>
        <dbReference type="Proteomes" id="UP000295727"/>
    </source>
</evidence>
<feature type="transmembrane region" description="Helical" evidence="4">
    <location>
        <begin position="112"/>
        <end position="133"/>
    </location>
</feature>
<dbReference type="InterPro" id="IPR050327">
    <property type="entry name" value="Proton-linked_MCT"/>
</dbReference>
<keyword evidence="1 4" id="KW-0812">Transmembrane</keyword>
<dbReference type="OrthoDB" id="3573349at2"/>
<feature type="transmembrane region" description="Helical" evidence="4">
    <location>
        <begin position="314"/>
        <end position="335"/>
    </location>
</feature>
<keyword evidence="3 4" id="KW-0472">Membrane</keyword>
<keyword evidence="2 4" id="KW-1133">Transmembrane helix</keyword>
<dbReference type="InterPro" id="IPR036259">
    <property type="entry name" value="MFS_trans_sf"/>
</dbReference>
<feature type="transmembrane region" description="Helical" evidence="4">
    <location>
        <begin position="145"/>
        <end position="166"/>
    </location>
</feature>
<dbReference type="KEGG" id="ppai:E1956_29280"/>
<dbReference type="GO" id="GO:0022857">
    <property type="term" value="F:transmembrane transporter activity"/>
    <property type="evidence" value="ECO:0007669"/>
    <property type="project" value="InterPro"/>
</dbReference>
<feature type="transmembrane region" description="Helical" evidence="4">
    <location>
        <begin position="261"/>
        <end position="280"/>
    </location>
</feature>
<proteinExistence type="predicted"/>
<protein>
    <submittedName>
        <fullName evidence="6">MFS transporter</fullName>
    </submittedName>
</protein>
<feature type="domain" description="Major facilitator superfamily (MFS) profile" evidence="5">
    <location>
        <begin position="21"/>
        <end position="402"/>
    </location>
</feature>
<evidence type="ECO:0000256" key="1">
    <source>
        <dbReference type="ARBA" id="ARBA00022692"/>
    </source>
</evidence>
<organism evidence="6 7">
    <name type="scientific">Paraburkholderia pallida</name>
    <dbReference type="NCBI Taxonomy" id="2547399"/>
    <lineage>
        <taxon>Bacteria</taxon>
        <taxon>Pseudomonadati</taxon>
        <taxon>Pseudomonadota</taxon>
        <taxon>Betaproteobacteria</taxon>
        <taxon>Burkholderiales</taxon>
        <taxon>Burkholderiaceae</taxon>
        <taxon>Paraburkholderia</taxon>
    </lineage>
</organism>
<evidence type="ECO:0000256" key="3">
    <source>
        <dbReference type="ARBA" id="ARBA00023136"/>
    </source>
</evidence>
<dbReference type="PROSITE" id="PS50850">
    <property type="entry name" value="MFS"/>
    <property type="match status" value="1"/>
</dbReference>
<feature type="transmembrane region" description="Helical" evidence="4">
    <location>
        <begin position="227"/>
        <end position="249"/>
    </location>
</feature>
<dbReference type="PANTHER" id="PTHR11360:SF290">
    <property type="entry name" value="MONOCARBOXYLATE MFS PERMEASE"/>
    <property type="match status" value="1"/>
</dbReference>
<dbReference type="SUPFAM" id="SSF103473">
    <property type="entry name" value="MFS general substrate transporter"/>
    <property type="match status" value="1"/>
</dbReference>
<evidence type="ECO:0000313" key="6">
    <source>
        <dbReference type="EMBL" id="QBR01302.1"/>
    </source>
</evidence>
<feature type="transmembrane region" description="Helical" evidence="4">
    <location>
        <begin position="347"/>
        <end position="366"/>
    </location>
</feature>
<evidence type="ECO:0000259" key="5">
    <source>
        <dbReference type="PROSITE" id="PS50850"/>
    </source>
</evidence>
<feature type="transmembrane region" description="Helical" evidence="4">
    <location>
        <begin position="57"/>
        <end position="77"/>
    </location>
</feature>
<reference evidence="6 7" key="1">
    <citation type="submission" date="2019-03" db="EMBL/GenBank/DDBJ databases">
        <title>Paraburkholderia sp. 7MH5, isolated from subtropical forest soil.</title>
        <authorList>
            <person name="Gao Z.-H."/>
            <person name="Qiu L.-H."/>
        </authorList>
    </citation>
    <scope>NUCLEOTIDE SEQUENCE [LARGE SCALE GENOMIC DNA]</scope>
    <source>
        <strain evidence="6 7">7MH5</strain>
    </source>
</reference>
<gene>
    <name evidence="6" type="ORF">E1956_29280</name>
</gene>
<dbReference type="PANTHER" id="PTHR11360">
    <property type="entry name" value="MONOCARBOXYLATE TRANSPORTER"/>
    <property type="match status" value="1"/>
</dbReference>
<accession>A0A4P7D3Y2</accession>
<dbReference type="Proteomes" id="UP000295727">
    <property type="component" value="Chromosome 3"/>
</dbReference>
<name>A0A4P7D3Y2_9BURK</name>
<evidence type="ECO:0000256" key="2">
    <source>
        <dbReference type="ARBA" id="ARBA00022989"/>
    </source>
</evidence>
<dbReference type="EMBL" id="CP038150">
    <property type="protein sequence ID" value="QBR01302.1"/>
    <property type="molecule type" value="Genomic_DNA"/>
</dbReference>
<dbReference type="Pfam" id="PF07690">
    <property type="entry name" value="MFS_1"/>
    <property type="match status" value="1"/>
</dbReference>
<dbReference type="Gene3D" id="1.20.1250.20">
    <property type="entry name" value="MFS general substrate transporter like domains"/>
    <property type="match status" value="1"/>
</dbReference>
<evidence type="ECO:0000256" key="4">
    <source>
        <dbReference type="SAM" id="Phobius"/>
    </source>
</evidence>
<dbReference type="RefSeq" id="WP_134755802.1">
    <property type="nucleotide sequence ID" value="NZ_CP038150.1"/>
</dbReference>
<keyword evidence="7" id="KW-1185">Reference proteome</keyword>
<dbReference type="AlphaFoldDB" id="A0A4P7D3Y2"/>
<feature type="transmembrane region" description="Helical" evidence="4">
    <location>
        <begin position="178"/>
        <end position="198"/>
    </location>
</feature>
<dbReference type="InterPro" id="IPR011701">
    <property type="entry name" value="MFS"/>
</dbReference>
<feature type="transmembrane region" description="Helical" evidence="4">
    <location>
        <begin position="287"/>
        <end position="308"/>
    </location>
</feature>
<feature type="transmembrane region" description="Helical" evidence="4">
    <location>
        <begin position="20"/>
        <end position="45"/>
    </location>
</feature>
<sequence length="415" mass="42885">MKQTEHGWSSATDSFGENWLIPVGGTLGLIVGNGPISVFAFGVFMGPLQMAFGWNRASLGFASALCALLSALALPFVGLLMDKFGVRRIQALAICLFGLNVALIGRTTTLPWFIALTALTGATGAAQSPIGYVKSIASYFERRRGLAIGVAMSGIGLGTALIPQYVQWLIGTFGWRAAYLGLGAAIVVVALPAVAWLVREPRVSQQRGPGSLGPGLGLREAVALRSFWCIAIAVLLVSTAVNGALVHVVPLLVDSGWTPGSAARVLAAAGAAGLAGRLLAGYLMDRVFAAYVASTFFALAIAGLYLLGSHSNPVLGIVAIGLAAGAEVDMVGFFVSRYFGLKRFGQMYGVFFSIFTVGAGLGPWLLGVMFTRFHSYDTGFAGCGLALAIASVCILAVGPYSYGLPGDTSASAGTA</sequence>
<feature type="transmembrane region" description="Helical" evidence="4">
    <location>
        <begin position="89"/>
        <end position="106"/>
    </location>
</feature>
<feature type="transmembrane region" description="Helical" evidence="4">
    <location>
        <begin position="378"/>
        <end position="397"/>
    </location>
</feature>